<dbReference type="InterPro" id="IPR001387">
    <property type="entry name" value="Cro/C1-type_HTH"/>
</dbReference>
<evidence type="ECO:0000256" key="1">
    <source>
        <dbReference type="PROSITE-ProRule" id="PRU00339"/>
    </source>
</evidence>
<dbReference type="Proteomes" id="UP001282284">
    <property type="component" value="Unassembled WGS sequence"/>
</dbReference>
<name>A0ABU4G7Q4_9BACL</name>
<dbReference type="SUPFAM" id="SSF48452">
    <property type="entry name" value="TPR-like"/>
    <property type="match status" value="1"/>
</dbReference>
<dbReference type="Pfam" id="PF01381">
    <property type="entry name" value="HTH_3"/>
    <property type="match status" value="1"/>
</dbReference>
<proteinExistence type="predicted"/>
<dbReference type="SMART" id="SM00530">
    <property type="entry name" value="HTH_XRE"/>
    <property type="match status" value="1"/>
</dbReference>
<feature type="domain" description="HTH cro/C1-type" evidence="2">
    <location>
        <begin position="7"/>
        <end position="60"/>
    </location>
</feature>
<feature type="repeat" description="TPR" evidence="1">
    <location>
        <begin position="234"/>
        <end position="267"/>
    </location>
</feature>
<dbReference type="InterPro" id="IPR019734">
    <property type="entry name" value="TPR_rpt"/>
</dbReference>
<evidence type="ECO:0000313" key="4">
    <source>
        <dbReference type="Proteomes" id="UP001282284"/>
    </source>
</evidence>
<keyword evidence="4" id="KW-1185">Reference proteome</keyword>
<dbReference type="PROSITE" id="PS50943">
    <property type="entry name" value="HTH_CROC1"/>
    <property type="match status" value="1"/>
</dbReference>
<dbReference type="EMBL" id="JAUBDI010000005">
    <property type="protein sequence ID" value="MDW0113010.1"/>
    <property type="molecule type" value="Genomic_DNA"/>
</dbReference>
<keyword evidence="1" id="KW-0802">TPR repeat</keyword>
<dbReference type="InterPro" id="IPR011990">
    <property type="entry name" value="TPR-like_helical_dom_sf"/>
</dbReference>
<comment type="caution">
    <text evidence="3">The sequence shown here is derived from an EMBL/GenBank/DDBJ whole genome shotgun (WGS) entry which is preliminary data.</text>
</comment>
<dbReference type="RefSeq" id="WP_317943076.1">
    <property type="nucleotide sequence ID" value="NZ_JAUBDI010000005.1"/>
</dbReference>
<dbReference type="Gene3D" id="1.25.40.10">
    <property type="entry name" value="Tetratricopeptide repeat domain"/>
    <property type="match status" value="1"/>
</dbReference>
<sequence>MKVGHVIRAERVRQNMKQIVLAKGICTPSYLSKIERNMINPSEEVVELLMDRLGMDSSKFRSPVESDFEQKFAKLLKDTYRSVITKRDKSYTKEQLDLLVNENPVFYDQSLYYTYLLIVFRFRLILGQDIEQRWNDLEVLDEFLSNFDDHQMYLYTLNKALLYYSSGKLGKAVVNFELVSEIVDTLYLEEWEQAELDYILGVAYTADIRIFHSIEHIRKALTYFREQFSMKRVLECYVLLGITYKKTEQYQEAFDAYTKAQQLCEDFNLEDEKGLVYHNLGSLNSILGNREEAIGYYLKSMQSKEYIINPYLIIFCLVVEYSKSNEIEKVIEWTKKGIILFEERQDKHHITYYYHLKFYYFLYCDENTDVEIALEIIDYFKELDDHRNVQKYCTALAEWYYMNRKYKLSSKYFKEANRNGYIYKKIESWEDI</sequence>
<evidence type="ECO:0000313" key="3">
    <source>
        <dbReference type="EMBL" id="MDW0113010.1"/>
    </source>
</evidence>
<dbReference type="SMART" id="SM00028">
    <property type="entry name" value="TPR"/>
    <property type="match status" value="3"/>
</dbReference>
<reference evidence="3 4" key="1">
    <citation type="submission" date="2023-06" db="EMBL/GenBank/DDBJ databases">
        <title>Sporosarcina sp. nov., isolated from Korean traditional fermented seafood 'Jeotgal'.</title>
        <authorList>
            <person name="Yang A.I."/>
            <person name="Shin N.-R."/>
        </authorList>
    </citation>
    <scope>NUCLEOTIDE SEQUENCE [LARGE SCALE GENOMIC DNA]</scope>
    <source>
        <strain evidence="3 4">KCTC13119</strain>
    </source>
</reference>
<dbReference type="Gene3D" id="1.10.260.40">
    <property type="entry name" value="lambda repressor-like DNA-binding domains"/>
    <property type="match status" value="1"/>
</dbReference>
<dbReference type="PROSITE" id="PS50005">
    <property type="entry name" value="TPR"/>
    <property type="match status" value="1"/>
</dbReference>
<organism evidence="3 4">
    <name type="scientific">Sporosarcina saromensis</name>
    <dbReference type="NCBI Taxonomy" id="359365"/>
    <lineage>
        <taxon>Bacteria</taxon>
        <taxon>Bacillati</taxon>
        <taxon>Bacillota</taxon>
        <taxon>Bacilli</taxon>
        <taxon>Bacillales</taxon>
        <taxon>Caryophanaceae</taxon>
        <taxon>Sporosarcina</taxon>
    </lineage>
</organism>
<dbReference type="InterPro" id="IPR010982">
    <property type="entry name" value="Lambda_DNA-bd_dom_sf"/>
</dbReference>
<evidence type="ECO:0000259" key="2">
    <source>
        <dbReference type="PROSITE" id="PS50943"/>
    </source>
</evidence>
<dbReference type="Pfam" id="PF13424">
    <property type="entry name" value="TPR_12"/>
    <property type="match status" value="1"/>
</dbReference>
<accession>A0ABU4G7Q4</accession>
<dbReference type="CDD" id="cd00093">
    <property type="entry name" value="HTH_XRE"/>
    <property type="match status" value="1"/>
</dbReference>
<dbReference type="SUPFAM" id="SSF47413">
    <property type="entry name" value="lambda repressor-like DNA-binding domains"/>
    <property type="match status" value="1"/>
</dbReference>
<gene>
    <name evidence="3" type="ORF">QT711_07415</name>
</gene>
<protein>
    <submittedName>
        <fullName evidence="3">Tetratricopeptide repeat protein</fullName>
    </submittedName>
</protein>